<evidence type="ECO:0000313" key="5">
    <source>
        <dbReference type="Proteomes" id="UP000305883"/>
    </source>
</evidence>
<sequence>MSLGPQCWRCRKRRLRCDSSLPSCRKCLAADVHCPGYGDKKPVAWRDPLVLTNRGVVRIRDPKETRTSSPSAPASVLGIVCRSPRTAGSEMDLRIAADAIEYYNHKVAPDLVPYATTPSPFQVSPRQVGELAVYLRNAYISIAALHRHVSGEPSVLFRLAANDNRVSPRSVACSHARSEAAASGDLDLLCLIRMGDFKSVHFASQAAAFKALGEELHRYQTGGLTDDFGPSIFLGIIVMLSSQIQFSAYAPWQSHIDGAWSLVQAHGGLEVAARMDVELCRLLQQFALLDIFGMTTHRLSKVTAETIISRAVPYASIFHDSGVDSRNPWRLIPNQLAKVLIRINVLRAQNVLFAKASPRTDGLSAILDHLDGLSPTRWAADEMSTNTTALLAPSDLSEDQETKDAWVALMTAYRNAAILYAISSLTSLGGTSASGIIDLQDPAPCCAERQLTAYHALLASLHVLFDQRSRRRRDHGTNGSSKSAATSAGLLHKFVIWPMVITGIHSALVYHDQDATRFLCSEMQAVGEELGTVSMIDGARIVERLELGRERGRDVSSWDDLFDGAPLFFM</sequence>
<dbReference type="PANTHER" id="PTHR37534">
    <property type="entry name" value="TRANSCRIPTIONAL ACTIVATOR PROTEIN UGA3"/>
    <property type="match status" value="1"/>
</dbReference>
<feature type="domain" description="Zn(2)-C6 fungal-type" evidence="3">
    <location>
        <begin position="6"/>
        <end position="34"/>
    </location>
</feature>
<name>A0A4T0WFI6_9PEZI</name>
<dbReference type="GO" id="GO:0005634">
    <property type="term" value="C:nucleus"/>
    <property type="evidence" value="ECO:0007669"/>
    <property type="project" value="UniProtKB-SubCell"/>
</dbReference>
<reference evidence="4 5" key="1">
    <citation type="journal article" date="2019" name="Genome Biol. Evol.">
        <title>Genomic Plasticity Mediated by Transposable Elements in the Plant Pathogenic Fungus Colletotrichum higginsianum.</title>
        <authorList>
            <person name="Tsushima A."/>
            <person name="Gan P."/>
            <person name="Kumakura N."/>
            <person name="Narusaka M."/>
            <person name="Takano Y."/>
            <person name="Narusaka Y."/>
            <person name="Shirasu K."/>
        </authorList>
    </citation>
    <scope>NUCLEOTIDE SEQUENCE [LARGE SCALE GENOMIC DNA]</scope>
    <source>
        <strain evidence="4 5">MAFF305635-RFP</strain>
    </source>
</reference>
<comment type="caution">
    <text evidence="4">The sequence shown here is derived from an EMBL/GenBank/DDBJ whole genome shotgun (WGS) entry which is preliminary data.</text>
</comment>
<dbReference type="OrthoDB" id="5386330at2759"/>
<evidence type="ECO:0000256" key="1">
    <source>
        <dbReference type="ARBA" id="ARBA00004123"/>
    </source>
</evidence>
<keyword evidence="2" id="KW-0539">Nucleus</keyword>
<dbReference type="PANTHER" id="PTHR37534:SF46">
    <property type="entry name" value="ZN(II)2CYS6 TRANSCRIPTION FACTOR (EUROFUNG)"/>
    <property type="match status" value="1"/>
</dbReference>
<gene>
    <name evidence="4" type="ORF">CH35J_002005</name>
</gene>
<evidence type="ECO:0000313" key="4">
    <source>
        <dbReference type="EMBL" id="TID04899.1"/>
    </source>
</evidence>
<dbReference type="GO" id="GO:0000981">
    <property type="term" value="F:DNA-binding transcription factor activity, RNA polymerase II-specific"/>
    <property type="evidence" value="ECO:0007669"/>
    <property type="project" value="InterPro"/>
</dbReference>
<protein>
    <recommendedName>
        <fullName evidence="3">Zn(2)-C6 fungal-type domain-containing protein</fullName>
    </recommendedName>
</protein>
<proteinExistence type="predicted"/>
<comment type="subcellular location">
    <subcellularLocation>
        <location evidence="1">Nucleus</location>
    </subcellularLocation>
</comment>
<dbReference type="Proteomes" id="UP000305883">
    <property type="component" value="Unassembled WGS sequence"/>
</dbReference>
<accession>A0A4T0WFI6</accession>
<dbReference type="AlphaFoldDB" id="A0A4T0WFI6"/>
<dbReference type="Pfam" id="PF11951">
    <property type="entry name" value="Fungal_trans_2"/>
    <property type="match status" value="1"/>
</dbReference>
<dbReference type="GO" id="GO:0008270">
    <property type="term" value="F:zinc ion binding"/>
    <property type="evidence" value="ECO:0007669"/>
    <property type="project" value="InterPro"/>
</dbReference>
<dbReference type="SUPFAM" id="SSF57701">
    <property type="entry name" value="Zn2/Cys6 DNA-binding domain"/>
    <property type="match status" value="1"/>
</dbReference>
<dbReference type="PROSITE" id="PS50048">
    <property type="entry name" value="ZN2_CY6_FUNGAL_2"/>
    <property type="match status" value="1"/>
</dbReference>
<dbReference type="CDD" id="cd00067">
    <property type="entry name" value="GAL4"/>
    <property type="match status" value="1"/>
</dbReference>
<organism evidence="4 5">
    <name type="scientific">Colletotrichum higginsianum</name>
    <dbReference type="NCBI Taxonomy" id="80884"/>
    <lineage>
        <taxon>Eukaryota</taxon>
        <taxon>Fungi</taxon>
        <taxon>Dikarya</taxon>
        <taxon>Ascomycota</taxon>
        <taxon>Pezizomycotina</taxon>
        <taxon>Sordariomycetes</taxon>
        <taxon>Hypocreomycetidae</taxon>
        <taxon>Glomerellales</taxon>
        <taxon>Glomerellaceae</taxon>
        <taxon>Colletotrichum</taxon>
        <taxon>Colletotrichum destructivum species complex</taxon>
    </lineage>
</organism>
<dbReference type="Pfam" id="PF00172">
    <property type="entry name" value="Zn_clus"/>
    <property type="match status" value="1"/>
</dbReference>
<dbReference type="EMBL" id="MWPZ01000002">
    <property type="protein sequence ID" value="TID04899.1"/>
    <property type="molecule type" value="Genomic_DNA"/>
</dbReference>
<dbReference type="InterPro" id="IPR001138">
    <property type="entry name" value="Zn2Cys6_DnaBD"/>
</dbReference>
<evidence type="ECO:0000259" key="3">
    <source>
        <dbReference type="PROSITE" id="PS50048"/>
    </source>
</evidence>
<dbReference type="InterPro" id="IPR021858">
    <property type="entry name" value="Fun_TF"/>
</dbReference>
<dbReference type="InterPro" id="IPR036864">
    <property type="entry name" value="Zn2-C6_fun-type_DNA-bd_sf"/>
</dbReference>
<dbReference type="Gene3D" id="4.10.240.10">
    <property type="entry name" value="Zn(2)-C6 fungal-type DNA-binding domain"/>
    <property type="match status" value="1"/>
</dbReference>
<evidence type="ECO:0000256" key="2">
    <source>
        <dbReference type="ARBA" id="ARBA00023242"/>
    </source>
</evidence>